<keyword evidence="1" id="KW-0812">Transmembrane</keyword>
<organism evidence="3">
    <name type="scientific">Caenorhabditis brenneri</name>
    <name type="common">Nematode worm</name>
    <dbReference type="NCBI Taxonomy" id="135651"/>
    <lineage>
        <taxon>Eukaryota</taxon>
        <taxon>Metazoa</taxon>
        <taxon>Ecdysozoa</taxon>
        <taxon>Nematoda</taxon>
        <taxon>Chromadorea</taxon>
        <taxon>Rhabditida</taxon>
        <taxon>Rhabditina</taxon>
        <taxon>Rhabditomorpha</taxon>
        <taxon>Rhabditoidea</taxon>
        <taxon>Rhabditidae</taxon>
        <taxon>Peloderinae</taxon>
        <taxon>Caenorhabditis</taxon>
    </lineage>
</organism>
<dbReference type="eggNOG" id="ENOG502TH7D">
    <property type="taxonomic scope" value="Eukaryota"/>
</dbReference>
<reference evidence="3" key="1">
    <citation type="submission" date="2011-07" db="EMBL/GenBank/DDBJ databases">
        <authorList>
            <consortium name="Caenorhabditis brenneri Sequencing and Analysis Consortium"/>
            <person name="Wilson R.K."/>
        </authorList>
    </citation>
    <scope>NUCLEOTIDE SEQUENCE [LARGE SCALE GENOMIC DNA]</scope>
    <source>
        <strain evidence="3">PB2801</strain>
    </source>
</reference>
<proteinExistence type="predicted"/>
<dbReference type="PANTHER" id="PTHR45907">
    <property type="entry name" value="SERPENTINE RECEPTOR, CLASS J"/>
    <property type="match status" value="1"/>
</dbReference>
<dbReference type="PANTHER" id="PTHR45907:SF16">
    <property type="entry name" value="SERPENTINE RECEPTOR, CLASS J"/>
    <property type="match status" value="1"/>
</dbReference>
<dbReference type="HOGENOM" id="CLU_036335_2_1_1"/>
<evidence type="ECO:0000313" key="3">
    <source>
        <dbReference type="Proteomes" id="UP000008068"/>
    </source>
</evidence>
<dbReference type="Proteomes" id="UP000008068">
    <property type="component" value="Unassembled WGS sequence"/>
</dbReference>
<dbReference type="Pfam" id="PF10319">
    <property type="entry name" value="7TM_GPCR_Srj"/>
    <property type="match status" value="1"/>
</dbReference>
<feature type="transmembrane region" description="Helical" evidence="1">
    <location>
        <begin position="252"/>
        <end position="272"/>
    </location>
</feature>
<keyword evidence="1" id="KW-1133">Transmembrane helix</keyword>
<feature type="transmembrane region" description="Helical" evidence="1">
    <location>
        <begin position="202"/>
        <end position="223"/>
    </location>
</feature>
<evidence type="ECO:0000313" key="2">
    <source>
        <dbReference type="EMBL" id="EGT40079.1"/>
    </source>
</evidence>
<dbReference type="AlphaFoldDB" id="G0NYL3"/>
<dbReference type="OMA" id="WMLIGHI"/>
<feature type="transmembrane region" description="Helical" evidence="1">
    <location>
        <begin position="48"/>
        <end position="68"/>
    </location>
</feature>
<dbReference type="OrthoDB" id="5845904at2759"/>
<dbReference type="InterPro" id="IPR019423">
    <property type="entry name" value="7TM_GPCR_serpentine_rcpt_Srj"/>
</dbReference>
<dbReference type="STRING" id="135651.G0NYL3"/>
<dbReference type="Gene3D" id="1.20.1070.10">
    <property type="entry name" value="Rhodopsin 7-helix transmembrane proteins"/>
    <property type="match status" value="1"/>
</dbReference>
<protein>
    <submittedName>
        <fullName evidence="2">CBN-SRJ-1 protein</fullName>
    </submittedName>
</protein>
<evidence type="ECO:0000256" key="1">
    <source>
        <dbReference type="SAM" id="Phobius"/>
    </source>
</evidence>
<sequence length="312" mass="35500">MTFGWFNLITSMSEAVVSTAIEGFNKCLIIFVPHGPLFDYPVLSQNLISLRCGMCAYTFALLAVHFLYRYLAVCKPLVISKFFRFKSILLIISFVMSYGSIWMLIGHIIMWPDEHIHSLIDLKFREVHNISSRNLAMIVANYEYPVNNWMKSGILGMIIATVVTMLIMISYIFFAIQIHLSLVACSLSDAVKRLHSSLLKSLIAQTIFPLTSTIIPCFVIWFLPIAGDGYGVLDSEFCFNDYSISFRMLSTYFMPLLSIYPAFDPLIVTFSLSDYRNAILIMIGYKKHMEGSSKNSKPQFDNIFTLVPVTEN</sequence>
<dbReference type="EMBL" id="GL379981">
    <property type="protein sequence ID" value="EGT40079.1"/>
    <property type="molecule type" value="Genomic_DNA"/>
</dbReference>
<feature type="transmembrane region" description="Helical" evidence="1">
    <location>
        <begin position="154"/>
        <end position="174"/>
    </location>
</feature>
<feature type="transmembrane region" description="Helical" evidence="1">
    <location>
        <begin position="88"/>
        <end position="109"/>
    </location>
</feature>
<dbReference type="InParanoid" id="G0NYL3"/>
<accession>G0NYL3</accession>
<keyword evidence="3" id="KW-1185">Reference proteome</keyword>
<gene>
    <name evidence="2" type="primary">Cbn-srj-1</name>
    <name evidence="2" type="ORF">CAEBREN_15954</name>
</gene>
<dbReference type="SUPFAM" id="SSF81321">
    <property type="entry name" value="Family A G protein-coupled receptor-like"/>
    <property type="match status" value="1"/>
</dbReference>
<keyword evidence="1" id="KW-0472">Membrane</keyword>
<name>G0NYL3_CAEBE</name>